<name>A0A417XX94_9ACTN</name>
<feature type="transmembrane region" description="Helical" evidence="8">
    <location>
        <begin position="120"/>
        <end position="142"/>
    </location>
</feature>
<protein>
    <submittedName>
        <fullName evidence="9">ABC transporter permease</fullName>
    </submittedName>
</protein>
<evidence type="ECO:0000256" key="8">
    <source>
        <dbReference type="SAM" id="Phobius"/>
    </source>
</evidence>
<dbReference type="InterPro" id="IPR001851">
    <property type="entry name" value="ABC_transp_permease"/>
</dbReference>
<sequence length="348" mass="36759">MRKSIPNLGMDRFSGIYLGILFILIFTIATPLFLTESTFHVIASSQAVAGMIAIAVLIPMICGQFDLSVGANANFAGLVAVVLLNDGWSFLAAFLASVALGLFVGFVNGFIVVRLKVSSFIATLGVSSILTALAVIVTESIVPPPPSSQAWTKMTQFEVGGFQIIIVYLFVLALLVWWMLEWTPAGRYLRAIGGNTEASRLAGVHVDRWAWISLVLAGGISGLGGVLYTSLTGPSFTFGATLLLPAFAAVFLGSTQLQPGRFNVWGTLIAIFVLAIGVQGLQLLSSVLWLSAMFNGVALIAAVALAVNRTSRANPRPSRLRLNQTDEDAVINAASGTVGQEGSKQPAV</sequence>
<dbReference type="CDD" id="cd06579">
    <property type="entry name" value="TM_PBP1_transp_AraH_like"/>
    <property type="match status" value="1"/>
</dbReference>
<keyword evidence="5 8" id="KW-0812">Transmembrane</keyword>
<evidence type="ECO:0000313" key="10">
    <source>
        <dbReference type="Proteomes" id="UP000283644"/>
    </source>
</evidence>
<dbReference type="OrthoDB" id="3468954at2"/>
<keyword evidence="2" id="KW-0813">Transport</keyword>
<evidence type="ECO:0000256" key="3">
    <source>
        <dbReference type="ARBA" id="ARBA00022475"/>
    </source>
</evidence>
<evidence type="ECO:0000256" key="6">
    <source>
        <dbReference type="ARBA" id="ARBA00022989"/>
    </source>
</evidence>
<dbReference type="PANTHER" id="PTHR32196">
    <property type="entry name" value="ABC TRANSPORTER PERMEASE PROTEIN YPHD-RELATED-RELATED"/>
    <property type="match status" value="1"/>
</dbReference>
<keyword evidence="3" id="KW-1003">Cell membrane</keyword>
<dbReference type="PANTHER" id="PTHR32196:SF21">
    <property type="entry name" value="ABC TRANSPORTER PERMEASE PROTEIN YPHD-RELATED"/>
    <property type="match status" value="1"/>
</dbReference>
<reference evidence="9 10" key="1">
    <citation type="submission" date="2018-09" db="EMBL/GenBank/DDBJ databases">
        <title>Genome sequencing of Nocardioides immobilis CCTCC AB 2017083 for comparison to Nocardioides silvaticus.</title>
        <authorList>
            <person name="Li C."/>
            <person name="Wang G."/>
        </authorList>
    </citation>
    <scope>NUCLEOTIDE SEQUENCE [LARGE SCALE GENOMIC DNA]</scope>
    <source>
        <strain evidence="9 10">CCTCC AB 2017083</strain>
    </source>
</reference>
<feature type="transmembrane region" description="Helical" evidence="8">
    <location>
        <begin position="65"/>
        <end position="84"/>
    </location>
</feature>
<evidence type="ECO:0000256" key="7">
    <source>
        <dbReference type="ARBA" id="ARBA00023136"/>
    </source>
</evidence>
<proteinExistence type="predicted"/>
<feature type="transmembrane region" description="Helical" evidence="8">
    <location>
        <begin position="12"/>
        <end position="33"/>
    </location>
</feature>
<evidence type="ECO:0000256" key="5">
    <source>
        <dbReference type="ARBA" id="ARBA00022692"/>
    </source>
</evidence>
<comment type="subcellular location">
    <subcellularLocation>
        <location evidence="1">Cell membrane</location>
        <topology evidence="1">Multi-pass membrane protein</topology>
    </subcellularLocation>
</comment>
<organism evidence="9 10">
    <name type="scientific">Nocardioides immobilis</name>
    <dbReference type="NCBI Taxonomy" id="2049295"/>
    <lineage>
        <taxon>Bacteria</taxon>
        <taxon>Bacillati</taxon>
        <taxon>Actinomycetota</taxon>
        <taxon>Actinomycetes</taxon>
        <taxon>Propionibacteriales</taxon>
        <taxon>Nocardioidaceae</taxon>
        <taxon>Nocardioides</taxon>
    </lineage>
</organism>
<feature type="transmembrane region" description="Helical" evidence="8">
    <location>
        <begin position="236"/>
        <end position="255"/>
    </location>
</feature>
<dbReference type="Pfam" id="PF02653">
    <property type="entry name" value="BPD_transp_2"/>
    <property type="match status" value="1"/>
</dbReference>
<keyword evidence="4" id="KW-0997">Cell inner membrane</keyword>
<evidence type="ECO:0000256" key="1">
    <source>
        <dbReference type="ARBA" id="ARBA00004651"/>
    </source>
</evidence>
<feature type="transmembrane region" description="Helical" evidence="8">
    <location>
        <begin position="39"/>
        <end position="58"/>
    </location>
</feature>
<evidence type="ECO:0000256" key="2">
    <source>
        <dbReference type="ARBA" id="ARBA00022448"/>
    </source>
</evidence>
<dbReference type="RefSeq" id="WP_118927299.1">
    <property type="nucleotide sequence ID" value="NZ_QXGH01000027.1"/>
</dbReference>
<feature type="transmembrane region" description="Helical" evidence="8">
    <location>
        <begin position="209"/>
        <end position="230"/>
    </location>
</feature>
<dbReference type="AlphaFoldDB" id="A0A417XX94"/>
<gene>
    <name evidence="9" type="ORF">D0Z08_21370</name>
</gene>
<keyword evidence="10" id="KW-1185">Reference proteome</keyword>
<feature type="transmembrane region" description="Helical" evidence="8">
    <location>
        <begin position="287"/>
        <end position="307"/>
    </location>
</feature>
<evidence type="ECO:0000256" key="4">
    <source>
        <dbReference type="ARBA" id="ARBA00022519"/>
    </source>
</evidence>
<feature type="transmembrane region" description="Helical" evidence="8">
    <location>
        <begin position="262"/>
        <end position="281"/>
    </location>
</feature>
<feature type="transmembrane region" description="Helical" evidence="8">
    <location>
        <begin position="162"/>
        <end position="180"/>
    </location>
</feature>
<keyword evidence="6 8" id="KW-1133">Transmembrane helix</keyword>
<dbReference type="GO" id="GO:0005886">
    <property type="term" value="C:plasma membrane"/>
    <property type="evidence" value="ECO:0007669"/>
    <property type="project" value="UniProtKB-SubCell"/>
</dbReference>
<dbReference type="EMBL" id="QXGH01000027">
    <property type="protein sequence ID" value="RHW24996.1"/>
    <property type="molecule type" value="Genomic_DNA"/>
</dbReference>
<dbReference type="GO" id="GO:0022857">
    <property type="term" value="F:transmembrane transporter activity"/>
    <property type="evidence" value="ECO:0007669"/>
    <property type="project" value="InterPro"/>
</dbReference>
<accession>A0A417XX94</accession>
<evidence type="ECO:0000313" key="9">
    <source>
        <dbReference type="EMBL" id="RHW24996.1"/>
    </source>
</evidence>
<dbReference type="Proteomes" id="UP000283644">
    <property type="component" value="Unassembled WGS sequence"/>
</dbReference>
<keyword evidence="7 8" id="KW-0472">Membrane</keyword>
<feature type="transmembrane region" description="Helical" evidence="8">
    <location>
        <begin position="90"/>
        <end position="113"/>
    </location>
</feature>
<comment type="caution">
    <text evidence="9">The sequence shown here is derived from an EMBL/GenBank/DDBJ whole genome shotgun (WGS) entry which is preliminary data.</text>
</comment>